<dbReference type="AlphaFoldDB" id="A0A8H7GM79"/>
<feature type="region of interest" description="Disordered" evidence="2">
    <location>
        <begin position="809"/>
        <end position="860"/>
    </location>
</feature>
<feature type="compositionally biased region" description="Basic and acidic residues" evidence="2">
    <location>
        <begin position="91"/>
        <end position="101"/>
    </location>
</feature>
<evidence type="ECO:0000256" key="2">
    <source>
        <dbReference type="SAM" id="MobiDB-lite"/>
    </source>
</evidence>
<protein>
    <submittedName>
        <fullName evidence="3">Uncharacterized protein</fullName>
    </submittedName>
</protein>
<dbReference type="Proteomes" id="UP000649328">
    <property type="component" value="Unassembled WGS sequence"/>
</dbReference>
<feature type="region of interest" description="Disordered" evidence="2">
    <location>
        <begin position="555"/>
        <end position="791"/>
    </location>
</feature>
<feature type="compositionally biased region" description="Low complexity" evidence="2">
    <location>
        <begin position="762"/>
        <end position="774"/>
    </location>
</feature>
<feature type="compositionally biased region" description="Polar residues" evidence="2">
    <location>
        <begin position="847"/>
        <end position="856"/>
    </location>
</feature>
<keyword evidence="1" id="KW-0175">Coiled coil</keyword>
<name>A0A8H7GM79_9ASCO</name>
<dbReference type="OrthoDB" id="4070583at2759"/>
<organism evidence="3 4">
    <name type="scientific">Metschnikowia pulcherrima</name>
    <dbReference type="NCBI Taxonomy" id="27326"/>
    <lineage>
        <taxon>Eukaryota</taxon>
        <taxon>Fungi</taxon>
        <taxon>Dikarya</taxon>
        <taxon>Ascomycota</taxon>
        <taxon>Saccharomycotina</taxon>
        <taxon>Pichiomycetes</taxon>
        <taxon>Metschnikowiaceae</taxon>
        <taxon>Metschnikowia</taxon>
    </lineage>
</organism>
<feature type="compositionally biased region" description="Basic and acidic residues" evidence="2">
    <location>
        <begin position="836"/>
        <end position="846"/>
    </location>
</feature>
<gene>
    <name evidence="3" type="ORF">HF325_005914</name>
</gene>
<comment type="caution">
    <text evidence="3">The sequence shown here is derived from an EMBL/GenBank/DDBJ whole genome shotgun (WGS) entry which is preliminary data.</text>
</comment>
<feature type="compositionally biased region" description="Basic and acidic residues" evidence="2">
    <location>
        <begin position="702"/>
        <end position="713"/>
    </location>
</feature>
<feature type="compositionally biased region" description="Basic and acidic residues" evidence="2">
    <location>
        <begin position="813"/>
        <end position="823"/>
    </location>
</feature>
<feature type="coiled-coil region" evidence="1">
    <location>
        <begin position="316"/>
        <end position="436"/>
    </location>
</feature>
<sequence>MSESTGTSHETDSSKGSSRLKKLTLSSTWTSPFRNPSGKKNIIKEFKDNNSVSQLHVPKNPPKKPAESTEKKVVAADPTVDGLPDAALDVKSVEAGEKEPVEEPITSLDSERPLTAAEQAESGAEGDESAAVEELAAETPLPAENDAIEAEEEDVPVVNENVGDDNIEQQVKETPIELDLAPEDKYVPVDAPNQKVLDSFADKPNLLNRYQELNGAVVSNNPTSLDGPDKVIDLGSGLRLTQQQLLDIAAKRVAPVIANINEEVEKTQQEDKIVEKKELDATVAKHDAKLGKDFDKHVAKVEKARAKFDKEIAAKLSSLEKESAASTKAAEEFERKTREEIATANENYIERERKAMEQHEVDKDTLIKNHDELEATKKQELADAKAGQVTTTEEIENLQETKLGLDNTNSELSDEIERLTKELAEREEALTAIEGKLTTEKDLFLKNETTKKELNEKVVVAHKGVEEKKELKSKLATEVGLLGTAVAAYAAKLASLKSDNAQKPERLSVAKEKYNSWAEEKRVMAEKAAREHEQQRIEAREAAATEKIKAEIEEEKQRLEEEKQRYAEERERLEKEEQERKEQREKEEQERIAAEEQAKKEAEEKAAREAEEKRLAEEKAAKEKQAEEKRLAEEKAAKERKEAEEKAAIEKKEAEEKAAREKRAAEEKALKEKKEAEELKLAEEKAAKEGRLAGEKTAQQKKLADEEKAREQDVNTTHRSADPETTVVGYSLLEADGKKSNDNKSVDDPAAAPIPAHKKEASVAAVPVAKTTATEPKSTEEEGSEKKDHKTLAALGAGAGAGAVVGTGAAVAGDKDSNPERKHSLSKKLKSVFGRKSKDEETKGLEKTNSNASKSVATGVKPVDVAHQPYGKAGAVSKDSLISIYEEVSDHEYEQHKNDPDYIEVDAAEAAKLLKRHKELLPNLVKQT</sequence>
<feature type="compositionally biased region" description="Basic and acidic residues" evidence="2">
    <location>
        <begin position="64"/>
        <end position="74"/>
    </location>
</feature>
<dbReference type="EMBL" id="JACBPP010000008">
    <property type="protein sequence ID" value="KAF8000065.1"/>
    <property type="molecule type" value="Genomic_DNA"/>
</dbReference>
<keyword evidence="4" id="KW-1185">Reference proteome</keyword>
<feature type="compositionally biased region" description="Basic and acidic residues" evidence="2">
    <location>
        <begin position="735"/>
        <end position="747"/>
    </location>
</feature>
<feature type="region of interest" description="Disordered" evidence="2">
    <location>
        <begin position="1"/>
        <end position="169"/>
    </location>
</feature>
<reference evidence="3" key="1">
    <citation type="submission" date="2020-10" db="EMBL/GenBank/DDBJ databases">
        <title>The Whole-Genome Sequence of Metschnikowia persimmonesis, a Novel Endophytic Yeast Species Isolated from Medicinal Plant Diospyros kaki Thumb.</title>
        <authorList>
            <person name="Rahmat E."/>
            <person name="Kang Y."/>
        </authorList>
    </citation>
    <scope>NUCLEOTIDE SEQUENCE</scope>
    <source>
        <strain evidence="3">KIOM G15050</strain>
    </source>
</reference>
<accession>A0A8H7GM79</accession>
<proteinExistence type="predicted"/>
<evidence type="ECO:0000256" key="1">
    <source>
        <dbReference type="SAM" id="Coils"/>
    </source>
</evidence>
<feature type="compositionally biased region" description="Basic and acidic residues" evidence="2">
    <location>
        <begin position="555"/>
        <end position="694"/>
    </location>
</feature>
<evidence type="ECO:0000313" key="3">
    <source>
        <dbReference type="EMBL" id="KAF8000065.1"/>
    </source>
</evidence>
<evidence type="ECO:0000313" key="4">
    <source>
        <dbReference type="Proteomes" id="UP000649328"/>
    </source>
</evidence>
<feature type="compositionally biased region" description="Low complexity" evidence="2">
    <location>
        <begin position="132"/>
        <end position="145"/>
    </location>
</feature>
<feature type="compositionally biased region" description="Acidic residues" evidence="2">
    <location>
        <begin position="146"/>
        <end position="155"/>
    </location>
</feature>
<feature type="compositionally biased region" description="Basic residues" evidence="2">
    <location>
        <begin position="824"/>
        <end position="835"/>
    </location>
</feature>
<feature type="compositionally biased region" description="Basic and acidic residues" evidence="2">
    <location>
        <begin position="777"/>
        <end position="791"/>
    </location>
</feature>